<proteinExistence type="predicted"/>
<dbReference type="InterPro" id="IPR029016">
    <property type="entry name" value="GAF-like_dom_sf"/>
</dbReference>
<keyword evidence="2" id="KW-1185">Reference proteome</keyword>
<accession>A0A8T6ZCS7</accession>
<evidence type="ECO:0000313" key="1">
    <source>
        <dbReference type="EMBL" id="NLP62576.1"/>
    </source>
</evidence>
<evidence type="ECO:0000313" key="2">
    <source>
        <dbReference type="Proteomes" id="UP000030460"/>
    </source>
</evidence>
<dbReference type="SUPFAM" id="SSF55781">
    <property type="entry name" value="GAF domain-like"/>
    <property type="match status" value="1"/>
</dbReference>
<name>A0A8T6ZCS7_9BURK</name>
<sequence>MQLNRNSYRINGGRVMNEVCKSDAAAQAMIAMTAAQASASSLAEILDALAHIFAQFVGHRIFTVSVFESGHDLIARRIWSSRPDVYPVGGTKGGPCDEWVQQVIGRREIFLCHDAAEVRRVMPDHETIFGLGCGSVLNLPVCLSGATIGTVNLLHEPLWFTPERVQKATMLRALAYAPMLLSH</sequence>
<dbReference type="Proteomes" id="UP000030460">
    <property type="component" value="Unassembled WGS sequence"/>
</dbReference>
<comment type="caution">
    <text evidence="1">The sequence shown here is derived from an EMBL/GenBank/DDBJ whole genome shotgun (WGS) entry which is preliminary data.</text>
</comment>
<dbReference type="EMBL" id="JTDB02000004">
    <property type="protein sequence ID" value="NLP62576.1"/>
    <property type="molecule type" value="Genomic_DNA"/>
</dbReference>
<protein>
    <submittedName>
        <fullName evidence="1">GAF domain-containing protein</fullName>
    </submittedName>
</protein>
<dbReference type="OrthoDB" id="9022072at2"/>
<dbReference type="Gene3D" id="3.30.450.40">
    <property type="match status" value="1"/>
</dbReference>
<dbReference type="RefSeq" id="WP_152617289.1">
    <property type="nucleotide sequence ID" value="NZ_CADFGF010000011.1"/>
</dbReference>
<gene>
    <name evidence="1" type="ORF">NH14_015625</name>
</gene>
<organism evidence="1 2">
    <name type="scientific">Paraburkholderia sacchari</name>
    <dbReference type="NCBI Taxonomy" id="159450"/>
    <lineage>
        <taxon>Bacteria</taxon>
        <taxon>Pseudomonadati</taxon>
        <taxon>Pseudomonadota</taxon>
        <taxon>Betaproteobacteria</taxon>
        <taxon>Burkholderiales</taxon>
        <taxon>Burkholderiaceae</taxon>
        <taxon>Paraburkholderia</taxon>
    </lineage>
</organism>
<reference evidence="1" key="2">
    <citation type="submission" date="2020-04" db="EMBL/GenBank/DDBJ databases">
        <authorList>
            <person name="Alexandrino P."/>
            <person name="Mendonca T."/>
            <person name="Guaman L."/>
            <person name="Cherix J."/>
            <person name="Lozano-Sakalauskas G."/>
            <person name="Fujita A."/>
            <person name="Filho E.R."/>
            <person name="Long P."/>
            <person name="Padilla G."/>
            <person name="Taciro M.K."/>
            <person name="Gomez J.G."/>
            <person name="Silva L.F."/>
            <person name="Torres M."/>
        </authorList>
    </citation>
    <scope>NUCLEOTIDE SEQUENCE</scope>
    <source>
        <strain evidence="1">LMG 19450</strain>
    </source>
</reference>
<dbReference type="AlphaFoldDB" id="A0A8T6ZCS7"/>
<reference evidence="1" key="1">
    <citation type="journal article" date="2015" name="Genome Announc.">
        <title>Draft Genome Sequence of the Polyhydroxyalkanoate-Producing Bacterium Burkholderia sacchari LMG 19450 Isolated from Brazilian Sugarcane Plantation Soil.</title>
        <authorList>
            <person name="Alexandrino P.M."/>
            <person name="Mendonca T.T."/>
            <person name="Guaman Bautista L.P."/>
            <person name="Cherix J."/>
            <person name="Lozano-Sakalauskas G.C."/>
            <person name="Fujita A."/>
            <person name="Ramos Filho E."/>
            <person name="Long P."/>
            <person name="Padilla G."/>
            <person name="Taciro M.K."/>
            <person name="Gomez J.G."/>
            <person name="Silva L.F."/>
        </authorList>
    </citation>
    <scope>NUCLEOTIDE SEQUENCE</scope>
    <source>
        <strain evidence="1">LMG 19450</strain>
    </source>
</reference>